<reference evidence="9 10" key="1">
    <citation type="journal article" date="2020" name="bioRxiv">
        <title>Whole genome comparisons of ergot fungi reveals the divergence and evolution of species within the genus Claviceps are the result of varying mechanisms driving genome evolution and host range expansion.</title>
        <authorList>
            <person name="Wyka S.A."/>
            <person name="Mondo S.J."/>
            <person name="Liu M."/>
            <person name="Dettman J."/>
            <person name="Nalam V."/>
            <person name="Broders K.D."/>
        </authorList>
    </citation>
    <scope>NUCLEOTIDE SEQUENCE [LARGE SCALE GENOMIC DNA]</scope>
    <source>
        <strain evidence="9 10">CCC 1485</strain>
    </source>
</reference>
<dbReference type="GO" id="GO:0016020">
    <property type="term" value="C:membrane"/>
    <property type="evidence" value="ECO:0007669"/>
    <property type="project" value="UniProtKB-SubCell"/>
</dbReference>
<feature type="transmembrane region" description="Helical" evidence="7">
    <location>
        <begin position="248"/>
        <end position="269"/>
    </location>
</feature>
<feature type="region of interest" description="Disordered" evidence="6">
    <location>
        <begin position="356"/>
        <end position="382"/>
    </location>
</feature>
<name>A0A9P7M779_9HYPO</name>
<dbReference type="InterPro" id="IPR052337">
    <property type="entry name" value="SAT4-like"/>
</dbReference>
<feature type="transmembrane region" description="Helical" evidence="7">
    <location>
        <begin position="289"/>
        <end position="311"/>
    </location>
</feature>
<feature type="compositionally biased region" description="Basic and acidic residues" evidence="6">
    <location>
        <begin position="373"/>
        <end position="382"/>
    </location>
</feature>
<evidence type="ECO:0000256" key="7">
    <source>
        <dbReference type="SAM" id="Phobius"/>
    </source>
</evidence>
<keyword evidence="4 7" id="KW-0472">Membrane</keyword>
<evidence type="ECO:0000256" key="2">
    <source>
        <dbReference type="ARBA" id="ARBA00022692"/>
    </source>
</evidence>
<feature type="transmembrane region" description="Helical" evidence="7">
    <location>
        <begin position="49"/>
        <end position="69"/>
    </location>
</feature>
<feature type="compositionally biased region" description="Acidic residues" evidence="6">
    <location>
        <begin position="357"/>
        <end position="372"/>
    </location>
</feature>
<comment type="subcellular location">
    <subcellularLocation>
        <location evidence="1">Membrane</location>
        <topology evidence="1">Multi-pass membrane protein</topology>
    </subcellularLocation>
</comment>
<evidence type="ECO:0000256" key="1">
    <source>
        <dbReference type="ARBA" id="ARBA00004141"/>
    </source>
</evidence>
<proteinExistence type="inferred from homology"/>
<comment type="caution">
    <text evidence="9">The sequence shown here is derived from an EMBL/GenBank/DDBJ whole genome shotgun (WGS) entry which is preliminary data.</text>
</comment>
<dbReference type="InterPro" id="IPR049326">
    <property type="entry name" value="Rhodopsin_dom_fungi"/>
</dbReference>
<evidence type="ECO:0000256" key="3">
    <source>
        <dbReference type="ARBA" id="ARBA00022989"/>
    </source>
</evidence>
<organism evidence="9 10">
    <name type="scientific">Claviceps pazoutovae</name>
    <dbReference type="NCBI Taxonomy" id="1649127"/>
    <lineage>
        <taxon>Eukaryota</taxon>
        <taxon>Fungi</taxon>
        <taxon>Dikarya</taxon>
        <taxon>Ascomycota</taxon>
        <taxon>Pezizomycotina</taxon>
        <taxon>Sordariomycetes</taxon>
        <taxon>Hypocreomycetidae</taxon>
        <taxon>Hypocreales</taxon>
        <taxon>Clavicipitaceae</taxon>
        <taxon>Claviceps</taxon>
    </lineage>
</organism>
<comment type="similarity">
    <text evidence="5">Belongs to the SAT4 family.</text>
</comment>
<evidence type="ECO:0000256" key="5">
    <source>
        <dbReference type="ARBA" id="ARBA00038359"/>
    </source>
</evidence>
<keyword evidence="10" id="KW-1185">Reference proteome</keyword>
<dbReference type="PANTHER" id="PTHR33048">
    <property type="entry name" value="PTH11-LIKE INTEGRAL MEMBRANE PROTEIN (AFU_ORTHOLOGUE AFUA_5G11245)"/>
    <property type="match status" value="1"/>
</dbReference>
<feature type="transmembrane region" description="Helical" evidence="7">
    <location>
        <begin position="166"/>
        <end position="187"/>
    </location>
</feature>
<evidence type="ECO:0000259" key="8">
    <source>
        <dbReference type="Pfam" id="PF20684"/>
    </source>
</evidence>
<sequence>MQSTIRHHACDARAAMKTSWIIDTAAKRITSPACLGTIHQSSKEAHEYLGVNLGLDILSILVTTARLVYKRYYSSSHRYGPEDWVVVAIMVFSLPCAVVNIAGLVQHGLGRDTWTLSTSTVSQFALYFWILESLYLLDIALVKMALLAFYMTIFPSASTGPWTRRLLWGCVVFNALLAIASILVTLFQCRPVSYYWRQFVDNGADGFCIPSAPLAYVNGSLNVALDLWMIMIPLYRVRHLQLHWKHKAGVVIMFLMGTFITIVSTFRLASLSNFDASINMTVDYYDVALWSTIEINVGVVGVSLPTLRLILVRISPRVFGYGSQESILNQSRPSLPCSDLVARRQMRLSSVAAVLGIEEENEDEDEEQEEEERYTRQEEASP</sequence>
<evidence type="ECO:0000256" key="6">
    <source>
        <dbReference type="SAM" id="MobiDB-lite"/>
    </source>
</evidence>
<dbReference type="Proteomes" id="UP000706124">
    <property type="component" value="Unassembled WGS sequence"/>
</dbReference>
<evidence type="ECO:0000256" key="4">
    <source>
        <dbReference type="ARBA" id="ARBA00023136"/>
    </source>
</evidence>
<dbReference type="PANTHER" id="PTHR33048:SF143">
    <property type="entry name" value="EXTRACELLULAR MEMBRANE PROTEIN CFEM DOMAIN-CONTAINING PROTEIN-RELATED"/>
    <property type="match status" value="1"/>
</dbReference>
<feature type="transmembrane region" description="Helical" evidence="7">
    <location>
        <begin position="126"/>
        <end position="154"/>
    </location>
</feature>
<dbReference type="Pfam" id="PF20684">
    <property type="entry name" value="Fung_rhodopsin"/>
    <property type="match status" value="1"/>
</dbReference>
<protein>
    <recommendedName>
        <fullName evidence="8">Rhodopsin domain-containing protein</fullName>
    </recommendedName>
</protein>
<gene>
    <name evidence="9" type="ORF">E4U60_005991</name>
</gene>
<keyword evidence="3 7" id="KW-1133">Transmembrane helix</keyword>
<feature type="transmembrane region" description="Helical" evidence="7">
    <location>
        <begin position="84"/>
        <end position="106"/>
    </location>
</feature>
<dbReference type="OrthoDB" id="2496787at2759"/>
<dbReference type="EMBL" id="SRPO01000550">
    <property type="protein sequence ID" value="KAG5931583.1"/>
    <property type="molecule type" value="Genomic_DNA"/>
</dbReference>
<accession>A0A9P7M779</accession>
<feature type="domain" description="Rhodopsin" evidence="8">
    <location>
        <begin position="69"/>
        <end position="312"/>
    </location>
</feature>
<evidence type="ECO:0000313" key="10">
    <source>
        <dbReference type="Proteomes" id="UP000706124"/>
    </source>
</evidence>
<evidence type="ECO:0000313" key="9">
    <source>
        <dbReference type="EMBL" id="KAG5931583.1"/>
    </source>
</evidence>
<keyword evidence="2 7" id="KW-0812">Transmembrane</keyword>
<dbReference type="AlphaFoldDB" id="A0A9P7M779"/>